<dbReference type="SUPFAM" id="SSF53850">
    <property type="entry name" value="Periplasmic binding protein-like II"/>
    <property type="match status" value="1"/>
</dbReference>
<dbReference type="Gene3D" id="3.90.76.10">
    <property type="entry name" value="Dipeptide-binding Protein, Domain 1"/>
    <property type="match status" value="1"/>
</dbReference>
<keyword evidence="3" id="KW-1185">Reference proteome</keyword>
<gene>
    <name evidence="2" type="ORF">PA7_23960</name>
</gene>
<dbReference type="EMBL" id="BJVI01000022">
    <property type="protein sequence ID" value="GEL18559.1"/>
    <property type="molecule type" value="Genomic_DNA"/>
</dbReference>
<dbReference type="InterPro" id="IPR000914">
    <property type="entry name" value="SBP_5_dom"/>
</dbReference>
<evidence type="ECO:0000259" key="1">
    <source>
        <dbReference type="Pfam" id="PF00496"/>
    </source>
</evidence>
<dbReference type="Pfam" id="PF00496">
    <property type="entry name" value="SBP_bac_5"/>
    <property type="match status" value="1"/>
</dbReference>
<evidence type="ECO:0000313" key="3">
    <source>
        <dbReference type="Proteomes" id="UP000321328"/>
    </source>
</evidence>
<dbReference type="Gene3D" id="3.10.105.10">
    <property type="entry name" value="Dipeptide-binding Protein, Domain 3"/>
    <property type="match status" value="1"/>
</dbReference>
<dbReference type="Gene3D" id="3.40.190.10">
    <property type="entry name" value="Periplasmic binding protein-like II"/>
    <property type="match status" value="1"/>
</dbReference>
<dbReference type="InterPro" id="IPR039424">
    <property type="entry name" value="SBP_5"/>
</dbReference>
<dbReference type="InterPro" id="IPR030678">
    <property type="entry name" value="Peptide/Ni-bd"/>
</dbReference>
<dbReference type="CDD" id="cd08501">
    <property type="entry name" value="PBP2_Lpqw"/>
    <property type="match status" value="1"/>
</dbReference>
<dbReference type="PANTHER" id="PTHR30290:SF65">
    <property type="entry name" value="MONOACYL PHOSPHATIDYLINOSITOL TETRAMANNOSIDE-BINDING PROTEIN LPQW-RELATED"/>
    <property type="match status" value="1"/>
</dbReference>
<dbReference type="AlphaFoldDB" id="A0A511D184"/>
<organism evidence="2 3">
    <name type="scientific">Pseudonocardia asaccharolytica DSM 44247 = NBRC 16224</name>
    <dbReference type="NCBI Taxonomy" id="1123024"/>
    <lineage>
        <taxon>Bacteria</taxon>
        <taxon>Bacillati</taxon>
        <taxon>Actinomycetota</taxon>
        <taxon>Actinomycetes</taxon>
        <taxon>Pseudonocardiales</taxon>
        <taxon>Pseudonocardiaceae</taxon>
        <taxon>Pseudonocardia</taxon>
    </lineage>
</organism>
<evidence type="ECO:0000313" key="2">
    <source>
        <dbReference type="EMBL" id="GEL18559.1"/>
    </source>
</evidence>
<dbReference type="GO" id="GO:0015833">
    <property type="term" value="P:peptide transport"/>
    <property type="evidence" value="ECO:0007669"/>
    <property type="project" value="TreeGrafter"/>
</dbReference>
<dbReference type="GO" id="GO:0043190">
    <property type="term" value="C:ATP-binding cassette (ABC) transporter complex"/>
    <property type="evidence" value="ECO:0007669"/>
    <property type="project" value="InterPro"/>
</dbReference>
<protein>
    <recommendedName>
        <fullName evidence="1">Solute-binding protein family 5 domain-containing protein</fullName>
    </recommendedName>
</protein>
<dbReference type="PANTHER" id="PTHR30290">
    <property type="entry name" value="PERIPLASMIC BINDING COMPONENT OF ABC TRANSPORTER"/>
    <property type="match status" value="1"/>
</dbReference>
<accession>A0A511D184</accession>
<sequence length="568" mass="61440">MVLAACGGGGGAGGGQGDGAAGVFADCKENPNTCNSVPADQLQKGGQISFALEKDIQNWNITSAEGNVFETAMALKGVLPFTFVTQPDLTLAMNEDLLASAEQTSTSPQTIVYEIKPEAVWADGTPITADDFVYNWKVQNGRDCPTCAAATNSGYDQVQSVTGSNNGKTVTVVYSKPYTDWKNLWSSGAPLYPAHIAAQQGDLNTPEGLAAAFSYFEKTVPTYTGGAYRIENWQPNVALTTVPNPQWYGSTKPALDRVIFRIITDATQEPVALQNNEVQVIYPQPQVDLVQQVANIPNVSQYQGLGLTWEHFDLNLANPFLADEALRDAMFTATNRQDIIAKTVGQFNNEVGPMNSHMFVPGQPGYEDVVSETGHGNGDVEAARKILTDAGYTGAQEGQRLTRPDGQVVPPLRIRYTTGNAIRQNECELFASYMRPLGLDVQVVPTDDLGGTLNSGDYDIMVFAWVSSPFPFANAQQTWLSTSSSNFGKYNNPEVDRLLTEAASSTDEAAARDLLIQADRILSEDAYVLPLYQKPTFIAVQNSVANVRNNSSLDGPPYNIQEWGLRAG</sequence>
<dbReference type="PIRSF" id="PIRSF002741">
    <property type="entry name" value="MppA"/>
    <property type="match status" value="1"/>
</dbReference>
<dbReference type="GO" id="GO:0042597">
    <property type="term" value="C:periplasmic space"/>
    <property type="evidence" value="ECO:0007669"/>
    <property type="project" value="UniProtKB-ARBA"/>
</dbReference>
<reference evidence="2 3" key="1">
    <citation type="submission" date="2019-07" db="EMBL/GenBank/DDBJ databases">
        <title>Whole genome shotgun sequence of Pseudonocardia asaccharolytica NBRC 16224.</title>
        <authorList>
            <person name="Hosoyama A."/>
            <person name="Uohara A."/>
            <person name="Ohji S."/>
            <person name="Ichikawa N."/>
        </authorList>
    </citation>
    <scope>NUCLEOTIDE SEQUENCE [LARGE SCALE GENOMIC DNA]</scope>
    <source>
        <strain evidence="2 3">NBRC 16224</strain>
    </source>
</reference>
<proteinExistence type="predicted"/>
<comment type="caution">
    <text evidence="2">The sequence shown here is derived from an EMBL/GenBank/DDBJ whole genome shotgun (WGS) entry which is preliminary data.</text>
</comment>
<dbReference type="STRING" id="1123024.GCA_000423625_00877"/>
<dbReference type="Proteomes" id="UP000321328">
    <property type="component" value="Unassembled WGS sequence"/>
</dbReference>
<name>A0A511D184_9PSEU</name>
<dbReference type="GO" id="GO:1904680">
    <property type="term" value="F:peptide transmembrane transporter activity"/>
    <property type="evidence" value="ECO:0007669"/>
    <property type="project" value="TreeGrafter"/>
</dbReference>
<feature type="domain" description="Solute-binding protein family 5" evidence="1">
    <location>
        <begin position="97"/>
        <end position="486"/>
    </location>
</feature>